<evidence type="ECO:0000313" key="2">
    <source>
        <dbReference type="EMBL" id="SFV61963.1"/>
    </source>
</evidence>
<protein>
    <submittedName>
        <fullName evidence="2">Uncharacterized protein</fullName>
    </submittedName>
</protein>
<name>A0A1W1C895_9ZZZZ</name>
<evidence type="ECO:0000256" key="1">
    <source>
        <dbReference type="SAM" id="MobiDB-lite"/>
    </source>
</evidence>
<accession>A0A1W1C895</accession>
<sequence>MIKIKVEDDDISIPVTYKVITDDDLEKLTPIVNIDINRDDIPTPITYKIITEDDIDRLIPIVNIDIEDDILIEENIVKTPDIPEDIKEKVVEEVIKEEIVPELDTTEDIEDEIVEETPEEPEYVKEEIIPEVAEPEEEIVETPLIETETDKNDEDEVELLGYSSSVAFIQNGEQTAIIDDDNNFIGDFDLSDSVLFVTLEMPEEDYLFDDNLIDWDLSEENHKLTGFSNDNEILEINIDDDGSYQGDYNYSKEFSDMDINIRAEDVWGDFETSKINIIIDKEKEEIEDDEEDEDKPTIEEVFNDDETPSNDTSKSYNDISIEDSHYKTPLPILTEENIL</sequence>
<organism evidence="2">
    <name type="scientific">hydrothermal vent metagenome</name>
    <dbReference type="NCBI Taxonomy" id="652676"/>
    <lineage>
        <taxon>unclassified sequences</taxon>
        <taxon>metagenomes</taxon>
        <taxon>ecological metagenomes</taxon>
    </lineage>
</organism>
<feature type="compositionally biased region" description="Polar residues" evidence="1">
    <location>
        <begin position="309"/>
        <end position="318"/>
    </location>
</feature>
<reference evidence="2" key="1">
    <citation type="submission" date="2016-10" db="EMBL/GenBank/DDBJ databases">
        <authorList>
            <person name="de Groot N.N."/>
        </authorList>
    </citation>
    <scope>NUCLEOTIDE SEQUENCE</scope>
</reference>
<feature type="compositionally biased region" description="Acidic residues" evidence="1">
    <location>
        <begin position="285"/>
        <end position="294"/>
    </location>
</feature>
<gene>
    <name evidence="2" type="ORF">MNB_SV-9-1264</name>
</gene>
<feature type="region of interest" description="Disordered" evidence="1">
    <location>
        <begin position="282"/>
        <end position="339"/>
    </location>
</feature>
<dbReference type="AlphaFoldDB" id="A0A1W1C895"/>
<dbReference type="EMBL" id="FPHG01000050">
    <property type="protein sequence ID" value="SFV61963.1"/>
    <property type="molecule type" value="Genomic_DNA"/>
</dbReference>
<proteinExistence type="predicted"/>